<protein>
    <recommendedName>
        <fullName evidence="8">RNA polymerase I associated factor, A49-like protein</fullName>
    </recommendedName>
</protein>
<dbReference type="GO" id="GO:0005736">
    <property type="term" value="C:RNA polymerase I complex"/>
    <property type="evidence" value="ECO:0007669"/>
    <property type="project" value="EnsemblFungi"/>
</dbReference>
<dbReference type="OrthoDB" id="532500at2759"/>
<proteinExistence type="inferred from homology"/>
<comment type="subcellular location">
    <subcellularLocation>
        <location evidence="1">Nucleus</location>
        <location evidence="1">Nucleolus</location>
    </subcellularLocation>
</comment>
<dbReference type="GO" id="GO:0003899">
    <property type="term" value="F:DNA-directed RNA polymerase activity"/>
    <property type="evidence" value="ECO:0007669"/>
    <property type="project" value="EnsemblFungi"/>
</dbReference>
<dbReference type="AlphaFoldDB" id="A0A1E4TMF4"/>
<dbReference type="Pfam" id="PF06870">
    <property type="entry name" value="RNA_pol_I_A49"/>
    <property type="match status" value="1"/>
</dbReference>
<dbReference type="EMBL" id="KV453841">
    <property type="protein sequence ID" value="ODV92945.1"/>
    <property type="molecule type" value="Genomic_DNA"/>
</dbReference>
<dbReference type="GO" id="GO:0003677">
    <property type="term" value="F:DNA binding"/>
    <property type="evidence" value="ECO:0007669"/>
    <property type="project" value="EnsemblFungi"/>
</dbReference>
<evidence type="ECO:0000256" key="1">
    <source>
        <dbReference type="ARBA" id="ARBA00004604"/>
    </source>
</evidence>
<keyword evidence="7" id="KW-1185">Reference proteome</keyword>
<dbReference type="PANTHER" id="PTHR14440">
    <property type="entry name" value="DNA-DIRECTED RNA POLYMERASE I SUBUNIT RPA49"/>
    <property type="match status" value="1"/>
</dbReference>
<evidence type="ECO:0000256" key="2">
    <source>
        <dbReference type="ARBA" id="ARBA00009430"/>
    </source>
</evidence>
<keyword evidence="3" id="KW-0240">DNA-directed RNA polymerase</keyword>
<dbReference type="GO" id="GO:0006362">
    <property type="term" value="P:transcription elongation by RNA polymerase I"/>
    <property type="evidence" value="ECO:0007669"/>
    <property type="project" value="EnsemblFungi"/>
</dbReference>
<organism evidence="6 7">
    <name type="scientific">Tortispora caseinolytica NRRL Y-17796</name>
    <dbReference type="NCBI Taxonomy" id="767744"/>
    <lineage>
        <taxon>Eukaryota</taxon>
        <taxon>Fungi</taxon>
        <taxon>Dikarya</taxon>
        <taxon>Ascomycota</taxon>
        <taxon>Saccharomycotina</taxon>
        <taxon>Trigonopsidomycetes</taxon>
        <taxon>Trigonopsidales</taxon>
        <taxon>Trigonopsidaceae</taxon>
        <taxon>Tortispora</taxon>
    </lineage>
</organism>
<evidence type="ECO:0000256" key="3">
    <source>
        <dbReference type="ARBA" id="ARBA00022478"/>
    </source>
</evidence>
<reference evidence="7" key="1">
    <citation type="submission" date="2016-02" db="EMBL/GenBank/DDBJ databases">
        <title>Comparative genomics of biotechnologically important yeasts.</title>
        <authorList>
            <consortium name="DOE Joint Genome Institute"/>
            <person name="Riley R."/>
            <person name="Haridas S."/>
            <person name="Wolfe K.H."/>
            <person name="Lopes M.R."/>
            <person name="Hittinger C.T."/>
            <person name="Goker M."/>
            <person name="Salamov A."/>
            <person name="Wisecaver J."/>
            <person name="Long T.M."/>
            <person name="Aerts A.L."/>
            <person name="Barry K."/>
            <person name="Choi C."/>
            <person name="Clum A."/>
            <person name="Coughlan A.Y."/>
            <person name="Deshpande S."/>
            <person name="Douglass A.P."/>
            <person name="Hanson S.J."/>
            <person name="Klenk H.-P."/>
            <person name="Labutti K."/>
            <person name="Lapidus A."/>
            <person name="Lindquist E."/>
            <person name="Lipzen A."/>
            <person name="Meier-Kolthoff J.P."/>
            <person name="Ohm R.A."/>
            <person name="Otillar R.P."/>
            <person name="Pangilinan J."/>
            <person name="Peng Y."/>
            <person name="Rokas A."/>
            <person name="Rosa C.A."/>
            <person name="Scheuner C."/>
            <person name="Sibirny A.A."/>
            <person name="Slot J.C."/>
            <person name="Stielow J.B."/>
            <person name="Sun H."/>
            <person name="Kurtzman C.P."/>
            <person name="Blackwell M."/>
            <person name="Jeffries T.W."/>
            <person name="Grigoriev I.V."/>
        </authorList>
    </citation>
    <scope>NUCLEOTIDE SEQUENCE [LARGE SCALE GENOMIC DNA]</scope>
    <source>
        <strain evidence="7">NRRL Y-17796</strain>
    </source>
</reference>
<gene>
    <name evidence="6" type="ORF">CANCADRAFT_1545</name>
</gene>
<evidence type="ECO:0000313" key="6">
    <source>
        <dbReference type="EMBL" id="ODV92945.1"/>
    </source>
</evidence>
<accession>A0A1E4TMF4</accession>
<keyword evidence="5" id="KW-0539">Nucleus</keyword>
<evidence type="ECO:0000313" key="7">
    <source>
        <dbReference type="Proteomes" id="UP000095023"/>
    </source>
</evidence>
<sequence>MPSLKASKLNHAKGFLAVFKGTDKPNDAVFSVYKNKKSSSNDNAYTIHGESEDIEYTASPVDSNENHIAIFDPESNKLEFAPTSTFLVHPVIKKRKIAGLRKQTQEKDQTTSYYEQRTALGAAFGTKKAQKAISDAQRNAIDASANSVLEESIVSAVNQATENLPDRSSIQEDIAQDRIIPPINLDGTNIDEVYSTYDIIPENCWKSIQANIIIAETNGIAARLALLPCNVPSQYLSSRLERLAEQELINQKHQLDQDKVRLLYCIALFIGLYHSRYSINPKSLSNKLKNPPMHLLSHILDTYTTDKLVNGKNRQVIDPRNEDRLLAALIVLCLKLDGFLDVTNFAKQIMLPTSRISSIAKQVGANVAPATKTQLEALEMPLDSRITIAEMSFPVKLPAISRGRRMNR</sequence>
<comment type="similarity">
    <text evidence="2">Belongs to the eukaryotic RPA49/POLR1E RNA polymerase subunit family.</text>
</comment>
<dbReference type="GO" id="GO:0006363">
    <property type="term" value="P:termination of RNA polymerase I transcription"/>
    <property type="evidence" value="ECO:0007669"/>
    <property type="project" value="EnsemblFungi"/>
</dbReference>
<name>A0A1E4TMF4_9ASCO</name>
<dbReference type="Proteomes" id="UP000095023">
    <property type="component" value="Unassembled WGS sequence"/>
</dbReference>
<keyword evidence="4" id="KW-0804">Transcription</keyword>
<evidence type="ECO:0008006" key="8">
    <source>
        <dbReference type="Google" id="ProtNLM"/>
    </source>
</evidence>
<evidence type="ECO:0000256" key="4">
    <source>
        <dbReference type="ARBA" id="ARBA00023163"/>
    </source>
</evidence>
<dbReference type="InterPro" id="IPR009668">
    <property type="entry name" value="RNA_pol-assoc_fac_A49-like"/>
</dbReference>
<evidence type="ECO:0000256" key="5">
    <source>
        <dbReference type="ARBA" id="ARBA00023242"/>
    </source>
</evidence>
<dbReference type="GO" id="GO:0006361">
    <property type="term" value="P:transcription initiation at RNA polymerase I promoter"/>
    <property type="evidence" value="ECO:0007669"/>
    <property type="project" value="EnsemblFungi"/>
</dbReference>